<dbReference type="InterPro" id="IPR026612">
    <property type="entry name" value="STRA6-like"/>
</dbReference>
<sequence length="565" mass="65087">MEDNLSGSGDVSNTTGGCNSLVDMRLFVHYSLIPSVFIITILSFLHRRVNRTKLDEKLDLNGRFCIIVPMDMMGQHRNRWSYAIAFGATTNIVIALFHNDYSTYFNFAAPSWAKVFVYLLCALEVGVDFYPFFCCLTTEYKLVGSVLGFCYSLIWFVVQMIYTVNCQRGMDLMGVHNIHIQWPSLVCCFFLVLRFLFMFIKTILIYLGLQDDETCDTLVDATQLHYVKRLLSKPSVIAPTKSWFQRKIYDWDPYFKFPVRLHVTGVLSFICLYCTILLDFSLAKLVRNLLLPMEESLENVMKESNTTEEFNNTVNQIKMFVFIGSEAWFISTFFAAVTTLSYILHIMACYRKHMKRLWRGETSFLPQTQSMSSTSLAGGVRYPGWQVAYLLWGYIILHFTYFLLAMIIAYGIVLPIMSSNSILALKTMGLLLLGTFFMISVLLTQVFICGIFFLQDKMNPSDTDKPLALNNRRAYQNFSYFFFFYNVVLGLSTCLFRLVASFIIGVWLIARIDRTILPRGYEVVDIGFSTWVGMLKSDLYHSHPVLLVFCHHLLIGQTCKMHYSG</sequence>
<accession>A0A8C4WWN7</accession>
<dbReference type="PANTHER" id="PTHR21444:SF18">
    <property type="entry name" value="STIMULATED BY RETINOIC ACID GENE 6 PROTEIN-LIKE"/>
    <property type="match status" value="1"/>
</dbReference>
<protein>
    <submittedName>
        <fullName evidence="9">STRA6-like</fullName>
    </submittedName>
</protein>
<evidence type="ECO:0000256" key="4">
    <source>
        <dbReference type="ARBA" id="ARBA00022692"/>
    </source>
</evidence>
<feature type="transmembrane region" description="Helical" evidence="8">
    <location>
        <begin position="328"/>
        <end position="350"/>
    </location>
</feature>
<feature type="transmembrane region" description="Helical" evidence="8">
    <location>
        <begin position="391"/>
        <end position="417"/>
    </location>
</feature>
<dbReference type="Ensembl" id="ENSEBUT00000016816.1">
    <property type="protein sequence ID" value="ENSEBUP00000016241.1"/>
    <property type="gene ID" value="ENSEBUG00000010198.1"/>
</dbReference>
<evidence type="ECO:0000313" key="9">
    <source>
        <dbReference type="Ensembl" id="ENSEBUP00000016241.1"/>
    </source>
</evidence>
<evidence type="ECO:0000256" key="3">
    <source>
        <dbReference type="ARBA" id="ARBA00022475"/>
    </source>
</evidence>
<evidence type="ECO:0000256" key="5">
    <source>
        <dbReference type="ARBA" id="ARBA00022989"/>
    </source>
</evidence>
<dbReference type="GO" id="GO:0034632">
    <property type="term" value="F:retinol transmembrane transporter activity"/>
    <property type="evidence" value="ECO:0007669"/>
    <property type="project" value="InterPro"/>
</dbReference>
<dbReference type="Pfam" id="PF14752">
    <property type="entry name" value="RBP_receptor"/>
    <property type="match status" value="1"/>
</dbReference>
<evidence type="ECO:0000256" key="1">
    <source>
        <dbReference type="ARBA" id="ARBA00004651"/>
    </source>
</evidence>
<evidence type="ECO:0000256" key="7">
    <source>
        <dbReference type="ARBA" id="ARBA00023170"/>
    </source>
</evidence>
<keyword evidence="2" id="KW-0813">Transport</keyword>
<dbReference type="GO" id="GO:0071939">
    <property type="term" value="P:vitamin A import into cell"/>
    <property type="evidence" value="ECO:0007669"/>
    <property type="project" value="TreeGrafter"/>
</dbReference>
<feature type="transmembrane region" description="Helical" evidence="8">
    <location>
        <begin position="27"/>
        <end position="45"/>
    </location>
</feature>
<dbReference type="GO" id="GO:0038023">
    <property type="term" value="F:signaling receptor activity"/>
    <property type="evidence" value="ECO:0007669"/>
    <property type="project" value="InterPro"/>
</dbReference>
<dbReference type="PANTHER" id="PTHR21444">
    <property type="entry name" value="COILED-COIL DOMAIN-CONTAINING PROTEIN 180"/>
    <property type="match status" value="1"/>
</dbReference>
<feature type="transmembrane region" description="Helical" evidence="8">
    <location>
        <begin position="182"/>
        <end position="200"/>
    </location>
</feature>
<keyword evidence="10" id="KW-1185">Reference proteome</keyword>
<evidence type="ECO:0000256" key="2">
    <source>
        <dbReference type="ARBA" id="ARBA00022448"/>
    </source>
</evidence>
<feature type="transmembrane region" description="Helical" evidence="8">
    <location>
        <begin position="142"/>
        <end position="162"/>
    </location>
</feature>
<keyword evidence="4 8" id="KW-0812">Transmembrane</keyword>
<comment type="subcellular location">
    <subcellularLocation>
        <location evidence="1">Cell membrane</location>
        <topology evidence="1">Multi-pass membrane protein</topology>
    </subcellularLocation>
</comment>
<evidence type="ECO:0000256" key="8">
    <source>
        <dbReference type="SAM" id="Phobius"/>
    </source>
</evidence>
<dbReference type="GO" id="GO:0005886">
    <property type="term" value="C:plasma membrane"/>
    <property type="evidence" value="ECO:0007669"/>
    <property type="project" value="UniProtKB-SubCell"/>
</dbReference>
<feature type="transmembrane region" description="Helical" evidence="8">
    <location>
        <begin position="261"/>
        <end position="283"/>
    </location>
</feature>
<dbReference type="AlphaFoldDB" id="A0A8C4WWN7"/>
<organism evidence="9 10">
    <name type="scientific">Eptatretus burgeri</name>
    <name type="common">Inshore hagfish</name>
    <dbReference type="NCBI Taxonomy" id="7764"/>
    <lineage>
        <taxon>Eukaryota</taxon>
        <taxon>Metazoa</taxon>
        <taxon>Chordata</taxon>
        <taxon>Craniata</taxon>
        <taxon>Vertebrata</taxon>
        <taxon>Cyclostomata</taxon>
        <taxon>Myxini</taxon>
        <taxon>Myxiniformes</taxon>
        <taxon>Myxinidae</taxon>
        <taxon>Eptatretinae</taxon>
        <taxon>Eptatretus</taxon>
    </lineage>
</organism>
<keyword evidence="3" id="KW-1003">Cell membrane</keyword>
<keyword evidence="6 8" id="KW-0472">Membrane</keyword>
<dbReference type="Proteomes" id="UP000694388">
    <property type="component" value="Unplaced"/>
</dbReference>
<reference evidence="9" key="1">
    <citation type="submission" date="2025-08" db="UniProtKB">
        <authorList>
            <consortium name="Ensembl"/>
        </authorList>
    </citation>
    <scope>IDENTIFICATION</scope>
</reference>
<keyword evidence="5 8" id="KW-1133">Transmembrane helix</keyword>
<evidence type="ECO:0000256" key="6">
    <source>
        <dbReference type="ARBA" id="ARBA00023136"/>
    </source>
</evidence>
<feature type="transmembrane region" description="Helical" evidence="8">
    <location>
        <begin position="111"/>
        <end position="130"/>
    </location>
</feature>
<keyword evidence="7" id="KW-0675">Receptor</keyword>
<reference evidence="9" key="2">
    <citation type="submission" date="2025-09" db="UniProtKB">
        <authorList>
            <consortium name="Ensembl"/>
        </authorList>
    </citation>
    <scope>IDENTIFICATION</scope>
</reference>
<proteinExistence type="predicted"/>
<feature type="transmembrane region" description="Helical" evidence="8">
    <location>
        <begin position="429"/>
        <end position="454"/>
    </location>
</feature>
<name>A0A8C4WWN7_EPTBU</name>
<evidence type="ECO:0000313" key="10">
    <source>
        <dbReference type="Proteomes" id="UP000694388"/>
    </source>
</evidence>
<feature type="transmembrane region" description="Helical" evidence="8">
    <location>
        <begin position="80"/>
        <end position="99"/>
    </location>
</feature>
<feature type="transmembrane region" description="Helical" evidence="8">
    <location>
        <begin position="482"/>
        <end position="510"/>
    </location>
</feature>
<dbReference type="GeneTree" id="ENSGT00940000153246"/>
<dbReference type="OMA" id="RFIYMLV"/>